<keyword evidence="2" id="KW-0472">Membrane</keyword>
<keyword evidence="2" id="KW-1133">Transmembrane helix</keyword>
<feature type="region of interest" description="Disordered" evidence="1">
    <location>
        <begin position="91"/>
        <end position="118"/>
    </location>
</feature>
<feature type="transmembrane region" description="Helical" evidence="2">
    <location>
        <begin position="131"/>
        <end position="151"/>
    </location>
</feature>
<evidence type="ECO:0000256" key="2">
    <source>
        <dbReference type="SAM" id="Phobius"/>
    </source>
</evidence>
<evidence type="ECO:0000256" key="1">
    <source>
        <dbReference type="SAM" id="MobiDB-lite"/>
    </source>
</evidence>
<keyword evidence="2" id="KW-0812">Transmembrane</keyword>
<keyword evidence="3" id="KW-0808">Transferase</keyword>
<name>A0A6N6NQA5_9ACTN</name>
<keyword evidence="4" id="KW-1185">Reference proteome</keyword>
<organism evidence="3 4">
    <name type="scientific">Ellagibacter isourolithinifaciens</name>
    <dbReference type="NCBI Taxonomy" id="2137581"/>
    <lineage>
        <taxon>Bacteria</taxon>
        <taxon>Bacillati</taxon>
        <taxon>Actinomycetota</taxon>
        <taxon>Coriobacteriia</taxon>
        <taxon>Eggerthellales</taxon>
        <taxon>Eggerthellaceae</taxon>
        <taxon>Ellagibacter</taxon>
    </lineage>
</organism>
<dbReference type="AlphaFoldDB" id="A0A6N6NQA5"/>
<comment type="caution">
    <text evidence="3">The sequence shown here is derived from an EMBL/GenBank/DDBJ whole genome shotgun (WGS) entry which is preliminary data.</text>
</comment>
<dbReference type="GO" id="GO:0008168">
    <property type="term" value="F:methyltransferase activity"/>
    <property type="evidence" value="ECO:0007669"/>
    <property type="project" value="UniProtKB-KW"/>
</dbReference>
<feature type="compositionally biased region" description="Basic and acidic residues" evidence="1">
    <location>
        <begin position="9"/>
        <end position="18"/>
    </location>
</feature>
<sequence length="378" mass="39889">MAFEEDAFADDKPGRTDRFAPIAGNDPYAADAWDAQDGSSDAGAPLDADDAYTAGEARGSSQGAHAGGFSYKGDDEDEYPDALESLEPVVEPSTFDPDVPADPAPARGRHSSAAKEEIPSYMRKSRRMRRILIVVVVLLVLLLAAGGYFAVRLFQTAQTAAYQQTQQQQSNQDTSSLQAGSEGNDATSTVKKTSAPNLTELLGCTQDDALAKVGRGAQVTVSNEVNEEGNPIKTEVRVALTDEPADTRTGTPTLYLGLDEDGAVVQAGYSAGTASLGYGTLSFSDAVKNESIIEKTLQEAGISVPAGTVSLPADKTEYSTYASDGTTLVKEYCPFSGDIDINGVSHTWSAVLSYDYSVANASGNLADTIRIIYVYINA</sequence>
<feature type="compositionally biased region" description="Polar residues" evidence="1">
    <location>
        <begin position="179"/>
        <end position="194"/>
    </location>
</feature>
<feature type="region of interest" description="Disordered" evidence="1">
    <location>
        <begin position="168"/>
        <end position="194"/>
    </location>
</feature>
<protein>
    <submittedName>
        <fullName evidence="3">Histone-lysine N-methyltransferase</fullName>
    </submittedName>
</protein>
<keyword evidence="3" id="KW-0489">Methyltransferase</keyword>
<reference evidence="3 4" key="1">
    <citation type="submission" date="2019-09" db="EMBL/GenBank/DDBJ databases">
        <title>Whole genome shotgun sequencing (WGS) of Ellagibacter isourolithinifaciens DSM 104140(T) and Adlercreutzia muris DSM 29508(T).</title>
        <authorList>
            <person name="Stoll D.A."/>
            <person name="Danylec N."/>
            <person name="Huch M."/>
        </authorList>
    </citation>
    <scope>NUCLEOTIDE SEQUENCE [LARGE SCALE GENOMIC DNA]</scope>
    <source>
        <strain evidence="3 4">DSM 104140</strain>
    </source>
</reference>
<dbReference type="GO" id="GO:0032259">
    <property type="term" value="P:methylation"/>
    <property type="evidence" value="ECO:0007669"/>
    <property type="project" value="UniProtKB-KW"/>
</dbReference>
<feature type="compositionally biased region" description="Low complexity" evidence="1">
    <location>
        <begin position="168"/>
        <end position="178"/>
    </location>
</feature>
<feature type="region of interest" description="Disordered" evidence="1">
    <location>
        <begin position="1"/>
        <end position="79"/>
    </location>
</feature>
<dbReference type="Proteomes" id="UP000468668">
    <property type="component" value="Unassembled WGS sequence"/>
</dbReference>
<proteinExistence type="predicted"/>
<dbReference type="OrthoDB" id="3177564at2"/>
<accession>A0A6N6NQA5</accession>
<dbReference type="EMBL" id="WAJR01000004">
    <property type="protein sequence ID" value="KAB1641836.1"/>
    <property type="molecule type" value="Genomic_DNA"/>
</dbReference>
<gene>
    <name evidence="3" type="ORF">F8C90_03115</name>
</gene>
<evidence type="ECO:0000313" key="4">
    <source>
        <dbReference type="Proteomes" id="UP000468668"/>
    </source>
</evidence>
<evidence type="ECO:0000313" key="3">
    <source>
        <dbReference type="EMBL" id="KAB1641836.1"/>
    </source>
</evidence>